<dbReference type="Pfam" id="PF00563">
    <property type="entry name" value="EAL"/>
    <property type="match status" value="1"/>
</dbReference>
<dbReference type="InterPro" id="IPR000160">
    <property type="entry name" value="GGDEF_dom"/>
</dbReference>
<evidence type="ECO:0000259" key="2">
    <source>
        <dbReference type="PROSITE" id="PS50113"/>
    </source>
</evidence>
<dbReference type="CDD" id="cd00130">
    <property type="entry name" value="PAS"/>
    <property type="match status" value="1"/>
</dbReference>
<dbReference type="Proteomes" id="UP001196980">
    <property type="component" value="Unassembled WGS sequence"/>
</dbReference>
<dbReference type="InterPro" id="IPR001633">
    <property type="entry name" value="EAL_dom"/>
</dbReference>
<dbReference type="NCBIfam" id="TIGR00229">
    <property type="entry name" value="sensory_box"/>
    <property type="match status" value="1"/>
</dbReference>
<keyword evidence="6" id="KW-1185">Reference proteome</keyword>
<dbReference type="PROSITE" id="PS50883">
    <property type="entry name" value="EAL"/>
    <property type="match status" value="1"/>
</dbReference>
<evidence type="ECO:0000259" key="1">
    <source>
        <dbReference type="PROSITE" id="PS50112"/>
    </source>
</evidence>
<dbReference type="CDD" id="cd01949">
    <property type="entry name" value="GGDEF"/>
    <property type="match status" value="1"/>
</dbReference>
<dbReference type="NCBIfam" id="TIGR00254">
    <property type="entry name" value="GGDEF"/>
    <property type="match status" value="1"/>
</dbReference>
<dbReference type="PROSITE" id="PS50113">
    <property type="entry name" value="PAC"/>
    <property type="match status" value="1"/>
</dbReference>
<dbReference type="SMART" id="SM00086">
    <property type="entry name" value="PAC"/>
    <property type="match status" value="1"/>
</dbReference>
<gene>
    <name evidence="5" type="ORF">HWQ67_01340</name>
</gene>
<dbReference type="InterPro" id="IPR000014">
    <property type="entry name" value="PAS"/>
</dbReference>
<feature type="domain" description="PAC" evidence="2">
    <location>
        <begin position="111"/>
        <end position="163"/>
    </location>
</feature>
<evidence type="ECO:0000313" key="6">
    <source>
        <dbReference type="Proteomes" id="UP001196980"/>
    </source>
</evidence>
<evidence type="ECO:0000313" key="5">
    <source>
        <dbReference type="EMBL" id="MBV6340218.1"/>
    </source>
</evidence>
<name>A0ABS6RWP2_9BACT</name>
<sequence>MSDGFCKQYKFLNGTGMSEGGLMALQGHLFENNNLLTSVLDTVGALVLVIDKEGCIVCFNRACEKLSGYVYDELNGKIVWELLWKEADAVKLKAFFINSGFDSSHRHGDILKSEDYLVSKNGSQRLISWTYNLISNDEGNASHLLATGIDVTEQRLIERRLEYLTHFDALTDLPNRTLFYDRLSYTLGQARRYDRMFALLFLDLDGFKYVNDTLGHDMGDVLLKKAAKKLPFCVRDTDTVAHIGGDEFVIILSVLNKTSDAAIVAEKILDVFTKPFQLDNHECVVGVSIGISVYPNDGDDIDTLLKNSDVAMYQAKNTGRNNYKFYNADMNIKAMRRLKLESSLRKALQLNEFTLNFQPKFEISNDTVAGMEALIRWNTPQYGFVSPVEFIPVAEETGLIIPIGEWVLRQACTIGKQWQGMTSTPLIMAVNLSARQFKSQDLIKSIEAILRDTGYNPEMLELELTESVVMEDANSAIKVLRDIKSMGIHIAIDDFGMGYSSLSYLKRFPIDRLKIDKSFVSDITTDPDDAAIATAIIAMAHSLKLKVTAEGVETTEQLEFLRRLNCDEAQGYLFSKPLVPDKFTEFLQNQKTT</sequence>
<reference evidence="5 6" key="1">
    <citation type="journal article" date="2020" name="J Geophys Res Biogeosci">
        <title>Magnetotaxis as an Adaptation to Enable Bacterial Shuttling of Microbial Sulfur and Sulfur Cycling Across Aquatic Oxic#Anoxic Interfaces.</title>
        <authorList>
            <person name="Li J."/>
            <person name="Liu P."/>
            <person name="Wang J."/>
            <person name="Roberts A.P."/>
            <person name="Pan Y."/>
        </authorList>
    </citation>
    <scope>NUCLEOTIDE SEQUENCE [LARGE SCALE GENOMIC DNA]</scope>
    <source>
        <strain evidence="5 6">MYR-1_YQ</strain>
    </source>
</reference>
<dbReference type="InterPro" id="IPR001610">
    <property type="entry name" value="PAC"/>
</dbReference>
<dbReference type="PROSITE" id="PS50112">
    <property type="entry name" value="PAS"/>
    <property type="match status" value="1"/>
</dbReference>
<dbReference type="EMBL" id="JABXWD010000012">
    <property type="protein sequence ID" value="MBV6340218.1"/>
    <property type="molecule type" value="Genomic_DNA"/>
</dbReference>
<feature type="domain" description="GGDEF" evidence="4">
    <location>
        <begin position="195"/>
        <end position="328"/>
    </location>
</feature>
<evidence type="ECO:0000259" key="4">
    <source>
        <dbReference type="PROSITE" id="PS50887"/>
    </source>
</evidence>
<dbReference type="CDD" id="cd01948">
    <property type="entry name" value="EAL"/>
    <property type="match status" value="1"/>
</dbReference>
<dbReference type="SMART" id="SM00267">
    <property type="entry name" value="GGDEF"/>
    <property type="match status" value="1"/>
</dbReference>
<feature type="domain" description="EAL" evidence="3">
    <location>
        <begin position="337"/>
        <end position="591"/>
    </location>
</feature>
<protein>
    <submittedName>
        <fullName evidence="5">EAL domain-containing protein</fullName>
    </submittedName>
</protein>
<dbReference type="SMART" id="SM00052">
    <property type="entry name" value="EAL"/>
    <property type="match status" value="1"/>
</dbReference>
<proteinExistence type="predicted"/>
<comment type="caution">
    <text evidence="5">The sequence shown here is derived from an EMBL/GenBank/DDBJ whole genome shotgun (WGS) entry which is preliminary data.</text>
</comment>
<dbReference type="Pfam" id="PF00990">
    <property type="entry name" value="GGDEF"/>
    <property type="match status" value="1"/>
</dbReference>
<dbReference type="PANTHER" id="PTHR44757">
    <property type="entry name" value="DIGUANYLATE CYCLASE DGCP"/>
    <property type="match status" value="1"/>
</dbReference>
<dbReference type="RefSeq" id="WP_218250841.1">
    <property type="nucleotide sequence ID" value="NZ_JABXWD010000012.1"/>
</dbReference>
<dbReference type="InterPro" id="IPR013767">
    <property type="entry name" value="PAS_fold"/>
</dbReference>
<dbReference type="PANTHER" id="PTHR44757:SF2">
    <property type="entry name" value="BIOFILM ARCHITECTURE MAINTENANCE PROTEIN MBAA"/>
    <property type="match status" value="1"/>
</dbReference>
<feature type="domain" description="PAS" evidence="1">
    <location>
        <begin position="32"/>
        <end position="83"/>
    </location>
</feature>
<dbReference type="InterPro" id="IPR000700">
    <property type="entry name" value="PAS-assoc_C"/>
</dbReference>
<dbReference type="PROSITE" id="PS50887">
    <property type="entry name" value="GGDEF"/>
    <property type="match status" value="1"/>
</dbReference>
<evidence type="ECO:0000259" key="3">
    <source>
        <dbReference type="PROSITE" id="PS50883"/>
    </source>
</evidence>
<organism evidence="5 6">
    <name type="scientific">Candidatus Magnetobacterium casense</name>
    <dbReference type="NCBI Taxonomy" id="1455061"/>
    <lineage>
        <taxon>Bacteria</taxon>
        <taxon>Pseudomonadati</taxon>
        <taxon>Nitrospirota</taxon>
        <taxon>Thermodesulfovibrionia</taxon>
        <taxon>Thermodesulfovibrionales</taxon>
        <taxon>Candidatus Magnetobacteriaceae</taxon>
        <taxon>Candidatus Magnetobacterium</taxon>
    </lineage>
</organism>
<accession>A0ABS6RWP2</accession>
<dbReference type="InterPro" id="IPR052155">
    <property type="entry name" value="Biofilm_reg_signaling"/>
</dbReference>
<dbReference type="SMART" id="SM00091">
    <property type="entry name" value="PAS"/>
    <property type="match status" value="1"/>
</dbReference>
<dbReference type="Pfam" id="PF00989">
    <property type="entry name" value="PAS"/>
    <property type="match status" value="1"/>
</dbReference>